<keyword evidence="2" id="KW-1185">Reference proteome</keyword>
<dbReference type="Gene3D" id="3.40.50.720">
    <property type="entry name" value="NAD(P)-binding Rossmann-like Domain"/>
    <property type="match status" value="1"/>
</dbReference>
<dbReference type="AlphaFoldDB" id="A0A2P4XQS7"/>
<dbReference type="EMBL" id="NCKW01008549">
    <property type="protein sequence ID" value="POM67911.1"/>
    <property type="molecule type" value="Genomic_DNA"/>
</dbReference>
<evidence type="ECO:0000313" key="2">
    <source>
        <dbReference type="Proteomes" id="UP000237271"/>
    </source>
</evidence>
<gene>
    <name evidence="1" type="ORF">PHPALM_15993</name>
</gene>
<sequence length="124" mass="13242">MAEQFALHIPGVATVASVVCHPGLSKTNLSAAPSAENKGITGLLWRISAMLPLSQDASMGALPTLYAATGSDVEGGDYYGPGKFGEFWGPTKRVQPESTAYDKSAAYTLWKESEQLIKLKFSME</sequence>
<dbReference type="OrthoDB" id="60138at2759"/>
<protein>
    <recommendedName>
        <fullName evidence="3">Short chain dehydrogenase</fullName>
    </recommendedName>
</protein>
<evidence type="ECO:0008006" key="3">
    <source>
        <dbReference type="Google" id="ProtNLM"/>
    </source>
</evidence>
<reference evidence="1 2" key="1">
    <citation type="journal article" date="2017" name="Genome Biol. Evol.">
        <title>Phytophthora megakarya and P. palmivora, closely related causal agents of cacao black pod rot, underwent increases in genome sizes and gene numbers by different mechanisms.</title>
        <authorList>
            <person name="Ali S.S."/>
            <person name="Shao J."/>
            <person name="Lary D.J."/>
            <person name="Kronmiller B."/>
            <person name="Shen D."/>
            <person name="Strem M.D."/>
            <person name="Amoako-Attah I."/>
            <person name="Akrofi A.Y."/>
            <person name="Begoude B.A."/>
            <person name="Ten Hoopen G.M."/>
            <person name="Coulibaly K."/>
            <person name="Kebe B.I."/>
            <person name="Melnick R.L."/>
            <person name="Guiltinan M.J."/>
            <person name="Tyler B.M."/>
            <person name="Meinhardt L.W."/>
            <person name="Bailey B.A."/>
        </authorList>
    </citation>
    <scope>NUCLEOTIDE SEQUENCE [LARGE SCALE GENOMIC DNA]</scope>
    <source>
        <strain evidence="2">sbr112.9</strain>
    </source>
</reference>
<proteinExistence type="predicted"/>
<dbReference type="Proteomes" id="UP000237271">
    <property type="component" value="Unassembled WGS sequence"/>
</dbReference>
<evidence type="ECO:0000313" key="1">
    <source>
        <dbReference type="EMBL" id="POM67911.1"/>
    </source>
</evidence>
<organism evidence="1 2">
    <name type="scientific">Phytophthora palmivora</name>
    <dbReference type="NCBI Taxonomy" id="4796"/>
    <lineage>
        <taxon>Eukaryota</taxon>
        <taxon>Sar</taxon>
        <taxon>Stramenopiles</taxon>
        <taxon>Oomycota</taxon>
        <taxon>Peronosporomycetes</taxon>
        <taxon>Peronosporales</taxon>
        <taxon>Peronosporaceae</taxon>
        <taxon>Phytophthora</taxon>
    </lineage>
</organism>
<comment type="caution">
    <text evidence="1">The sequence shown here is derived from an EMBL/GenBank/DDBJ whole genome shotgun (WGS) entry which is preliminary data.</text>
</comment>
<name>A0A2P4XQS7_9STRA</name>
<accession>A0A2P4XQS7</accession>